<dbReference type="CDD" id="cd00586">
    <property type="entry name" value="4HBT"/>
    <property type="match status" value="1"/>
</dbReference>
<feature type="transmembrane region" description="Helical" evidence="1">
    <location>
        <begin position="37"/>
        <end position="56"/>
    </location>
</feature>
<dbReference type="Gene3D" id="3.10.129.10">
    <property type="entry name" value="Hotdog Thioesterase"/>
    <property type="match status" value="1"/>
</dbReference>
<keyword evidence="1" id="KW-1133">Transmembrane helix</keyword>
<keyword evidence="1" id="KW-0812">Transmembrane</keyword>
<dbReference type="InterPro" id="IPR029069">
    <property type="entry name" value="HotDog_dom_sf"/>
</dbReference>
<keyword evidence="1" id="KW-0472">Membrane</keyword>
<organism evidence="2 3">
    <name type="scientific">Caldovatus sediminis</name>
    <dbReference type="NCBI Taxonomy" id="2041189"/>
    <lineage>
        <taxon>Bacteria</taxon>
        <taxon>Pseudomonadati</taxon>
        <taxon>Pseudomonadota</taxon>
        <taxon>Alphaproteobacteria</taxon>
        <taxon>Acetobacterales</taxon>
        <taxon>Roseomonadaceae</taxon>
        <taxon>Caldovatus</taxon>
    </lineage>
</organism>
<protein>
    <submittedName>
        <fullName evidence="2">4-hydroxybenzoyl-CoA thioesterase</fullName>
    </submittedName>
</protein>
<dbReference type="SUPFAM" id="SSF54637">
    <property type="entry name" value="Thioesterase/thiol ester dehydrase-isomerase"/>
    <property type="match status" value="1"/>
</dbReference>
<dbReference type="AlphaFoldDB" id="A0A8J3EDQ6"/>
<reference evidence="2 3" key="1">
    <citation type="journal article" date="2014" name="Int. J. Syst. Evol. Microbiol.">
        <title>Complete genome sequence of Corynebacterium casei LMG S-19264T (=DSM 44701T), isolated from a smear-ripened cheese.</title>
        <authorList>
            <consortium name="US DOE Joint Genome Institute (JGI-PGF)"/>
            <person name="Walter F."/>
            <person name="Albersmeier A."/>
            <person name="Kalinowski J."/>
            <person name="Ruckert C."/>
        </authorList>
    </citation>
    <scope>NUCLEOTIDE SEQUENCE [LARGE SCALE GENOMIC DNA]</scope>
    <source>
        <strain evidence="2 3">CGMCC 1.16330</strain>
    </source>
</reference>
<gene>
    <name evidence="2" type="ORF">GCM10010964_20920</name>
</gene>
<dbReference type="Proteomes" id="UP000597507">
    <property type="component" value="Unassembled WGS sequence"/>
</dbReference>
<name>A0A8J3EDQ6_9PROT</name>
<keyword evidence="3" id="KW-1185">Reference proteome</keyword>
<accession>A0A8J3EDQ6</accession>
<evidence type="ECO:0000313" key="3">
    <source>
        <dbReference type="Proteomes" id="UP000597507"/>
    </source>
</evidence>
<evidence type="ECO:0000256" key="1">
    <source>
        <dbReference type="SAM" id="Phobius"/>
    </source>
</evidence>
<comment type="caution">
    <text evidence="2">The sequence shown here is derived from an EMBL/GenBank/DDBJ whole genome shotgun (WGS) entry which is preliminary data.</text>
</comment>
<dbReference type="EMBL" id="BMKS01000005">
    <property type="protein sequence ID" value="GGG32874.1"/>
    <property type="molecule type" value="Genomic_DNA"/>
</dbReference>
<proteinExistence type="predicted"/>
<dbReference type="Pfam" id="PF13279">
    <property type="entry name" value="4HBT_2"/>
    <property type="match status" value="1"/>
</dbReference>
<dbReference type="RefSeq" id="WP_188899963.1">
    <property type="nucleotide sequence ID" value="NZ_BMKS01000005.1"/>
</dbReference>
<evidence type="ECO:0000313" key="2">
    <source>
        <dbReference type="EMBL" id="GGG32874.1"/>
    </source>
</evidence>
<sequence length="154" mass="16787">MAPARTDGGPPGFVHARRLAIEWGDCDPAGIVFYPRYFAMFDASTAALFAAALGMGKAAMLRRFGIIGIPMVDTRAWFHAPSRFGDEVAIESRVTAFRRSSFDVAHRLLRADGTLGVEGFETRVWAARHPEDPERIRGVPVPEEVVAAFAAARA</sequence>